<proteinExistence type="inferred from homology"/>
<feature type="non-terminal residue" evidence="14">
    <location>
        <position position="555"/>
    </location>
</feature>
<dbReference type="PROSITE" id="PS50177">
    <property type="entry name" value="NTF2_DOMAIN"/>
    <property type="match status" value="1"/>
</dbReference>
<dbReference type="InterPro" id="IPR018222">
    <property type="entry name" value="Nuclear_transport_factor_2_euk"/>
</dbReference>
<dbReference type="InterPro" id="IPR030217">
    <property type="entry name" value="NXF_fam"/>
</dbReference>
<dbReference type="RefSeq" id="XP_019036719.1">
    <property type="nucleotide sequence ID" value="XM_019180547.2"/>
</dbReference>
<dbReference type="GO" id="GO:0030619">
    <property type="term" value="F:U1 snRNA binding"/>
    <property type="evidence" value="ECO:0007669"/>
    <property type="project" value="EnsemblFungi"/>
</dbReference>
<evidence type="ECO:0000256" key="6">
    <source>
        <dbReference type="ARBA" id="ARBA00022737"/>
    </source>
</evidence>
<dbReference type="PROSITE" id="PS51281">
    <property type="entry name" value="TAP_C"/>
    <property type="match status" value="1"/>
</dbReference>
<dbReference type="GO" id="GO:0000055">
    <property type="term" value="P:ribosomal large subunit export from nucleus"/>
    <property type="evidence" value="ECO:0007669"/>
    <property type="project" value="EnsemblFungi"/>
</dbReference>
<protein>
    <recommendedName>
        <fullName evidence="10">mRNA export factor MEX67</fullName>
    </recommendedName>
</protein>
<keyword evidence="7" id="KW-0509">mRNA transport</keyword>
<dbReference type="AlphaFoldDB" id="A0A1E3NXU4"/>
<sequence>ANQAVQQNSVPVEIRGWQGGSRDDLVSFISRKTRIPLMNAVVEGDAIKGFVKDNRTAEELKKWSGVRFAGNALKIELPGAAQSGNALDFLKSFLYRRYNAQAKLLDLTNIASDQDLQRNGAFSSISVQSKMFPALMKLASLEKFDVESVNLSENNLEDLSGVTTLAQTFPTLKNLALTNNKISKLRSFEIWKNKFRHLRELIVANNPVTTDPQYKDEISKIFPRLAILDGVVIRDENKLSSIYQFPVLKKQFFFEDQEIQTLSTQFISNFLSFWDSDRSQLLSLYSPQSQFSLSVDSSVPNDSPAAQVSFGFYIPISRNLSRVSSERTRQQRLGTGAEQISKIFNNIPKTKHTLQETPERYSMESWRFPQVNGFIITLHGEFEEVGQPIQDANNINNPRGSRRGAIGGPSNKLTKKSFDREFVVVPGNGSMIIASDLLSIRPFANHNAFVEDSIPQSQVPPSTAPASATPQPQQPGSTGSSVPPSSQGAPAGPEAQLANLQPQQQEFISRLNQETKLNLQFSILLAEQSSWNYDLAIQGFKASHAQGQIPNEAFM</sequence>
<dbReference type="GO" id="GO:0030621">
    <property type="term" value="F:U4 snRNA binding"/>
    <property type="evidence" value="ECO:0007669"/>
    <property type="project" value="EnsemblFungi"/>
</dbReference>
<evidence type="ECO:0000256" key="11">
    <source>
        <dbReference type="SAM" id="MobiDB-lite"/>
    </source>
</evidence>
<dbReference type="InterPro" id="IPR001611">
    <property type="entry name" value="Leu-rich_rpt"/>
</dbReference>
<feature type="region of interest" description="Disordered" evidence="11">
    <location>
        <begin position="454"/>
        <end position="494"/>
    </location>
</feature>
<dbReference type="SUPFAM" id="SSF46934">
    <property type="entry name" value="UBA-like"/>
    <property type="match status" value="1"/>
</dbReference>
<dbReference type="Pfam" id="PF03943">
    <property type="entry name" value="TAP_C"/>
    <property type="match status" value="1"/>
</dbReference>
<dbReference type="InterPro" id="IPR040736">
    <property type="entry name" value="Mex67_RRM"/>
</dbReference>
<dbReference type="InterPro" id="IPR032675">
    <property type="entry name" value="LRR_dom_sf"/>
</dbReference>
<dbReference type="Gene3D" id="3.10.450.50">
    <property type="match status" value="1"/>
</dbReference>
<dbReference type="Proteomes" id="UP000094112">
    <property type="component" value="Unassembled WGS sequence"/>
</dbReference>
<keyword evidence="3" id="KW-0813">Transport</keyword>
<dbReference type="SMART" id="SM00804">
    <property type="entry name" value="TAP_C"/>
    <property type="match status" value="1"/>
</dbReference>
<dbReference type="Gene3D" id="3.80.10.10">
    <property type="entry name" value="Ribonuclease Inhibitor"/>
    <property type="match status" value="1"/>
</dbReference>
<feature type="non-terminal residue" evidence="14">
    <location>
        <position position="1"/>
    </location>
</feature>
<accession>A0A1E3NXU4</accession>
<evidence type="ECO:0000256" key="7">
    <source>
        <dbReference type="ARBA" id="ARBA00022816"/>
    </source>
</evidence>
<dbReference type="GO" id="GO:0030620">
    <property type="term" value="F:U2 snRNA binding"/>
    <property type="evidence" value="ECO:0007669"/>
    <property type="project" value="EnsemblFungi"/>
</dbReference>
<evidence type="ECO:0000256" key="8">
    <source>
        <dbReference type="ARBA" id="ARBA00023242"/>
    </source>
</evidence>
<keyword evidence="6" id="KW-0677">Repeat</keyword>
<dbReference type="GO" id="GO:0000056">
    <property type="term" value="P:ribosomal small subunit export from nucleus"/>
    <property type="evidence" value="ECO:0007669"/>
    <property type="project" value="EnsemblFungi"/>
</dbReference>
<evidence type="ECO:0000256" key="1">
    <source>
        <dbReference type="ARBA" id="ARBA00004123"/>
    </source>
</evidence>
<dbReference type="GO" id="GO:0015288">
    <property type="term" value="F:porin activity"/>
    <property type="evidence" value="ECO:0007669"/>
    <property type="project" value="EnsemblFungi"/>
</dbReference>
<feature type="region of interest" description="Disordered" evidence="11">
    <location>
        <begin position="391"/>
        <end position="413"/>
    </location>
</feature>
<reference evidence="14 15" key="1">
    <citation type="journal article" date="2016" name="Proc. Natl. Acad. Sci. U.S.A.">
        <title>Comparative genomics of biotechnologically important yeasts.</title>
        <authorList>
            <person name="Riley R."/>
            <person name="Haridas S."/>
            <person name="Wolfe K.H."/>
            <person name="Lopes M.R."/>
            <person name="Hittinger C.T."/>
            <person name="Goeker M."/>
            <person name="Salamov A.A."/>
            <person name="Wisecaver J.H."/>
            <person name="Long T.M."/>
            <person name="Calvey C.H."/>
            <person name="Aerts A.L."/>
            <person name="Barry K.W."/>
            <person name="Choi C."/>
            <person name="Clum A."/>
            <person name="Coughlan A.Y."/>
            <person name="Deshpande S."/>
            <person name="Douglass A.P."/>
            <person name="Hanson S.J."/>
            <person name="Klenk H.-P."/>
            <person name="LaButti K.M."/>
            <person name="Lapidus A."/>
            <person name="Lindquist E.A."/>
            <person name="Lipzen A.M."/>
            <person name="Meier-Kolthoff J.P."/>
            <person name="Ohm R.A."/>
            <person name="Otillar R.P."/>
            <person name="Pangilinan J.L."/>
            <person name="Peng Y."/>
            <person name="Rokas A."/>
            <person name="Rosa C.A."/>
            <person name="Scheuner C."/>
            <person name="Sibirny A.A."/>
            <person name="Slot J.C."/>
            <person name="Stielow J.B."/>
            <person name="Sun H."/>
            <person name="Kurtzman C.P."/>
            <person name="Blackwell M."/>
            <person name="Grigoriev I.V."/>
            <person name="Jeffries T.W."/>
        </authorList>
    </citation>
    <scope>NUCLEOTIDE SEQUENCE [LARGE SCALE GENOMIC DNA]</scope>
    <source>
        <strain evidence="15">ATCC 58044 / CBS 1984 / NCYC 433 / NRRL Y-366-8</strain>
    </source>
</reference>
<keyword evidence="5" id="KW-0433">Leucine-rich repeat</keyword>
<dbReference type="GO" id="GO:0140602">
    <property type="term" value="C:nucleolar peripheral inclusion body"/>
    <property type="evidence" value="ECO:0007669"/>
    <property type="project" value="EnsemblFungi"/>
</dbReference>
<dbReference type="GO" id="GO:0005737">
    <property type="term" value="C:cytoplasm"/>
    <property type="evidence" value="ECO:0007669"/>
    <property type="project" value="EnsemblFungi"/>
</dbReference>
<dbReference type="EMBL" id="KV454213">
    <property type="protein sequence ID" value="ODQ57512.1"/>
    <property type="molecule type" value="Genomic_DNA"/>
</dbReference>
<dbReference type="GO" id="GO:0017070">
    <property type="term" value="F:U6 snRNA binding"/>
    <property type="evidence" value="ECO:0007669"/>
    <property type="project" value="EnsemblFungi"/>
</dbReference>
<dbReference type="GO" id="GO:0005643">
    <property type="term" value="C:nuclear pore"/>
    <property type="evidence" value="ECO:0007669"/>
    <property type="project" value="EnsemblFungi"/>
</dbReference>
<evidence type="ECO:0000259" key="13">
    <source>
        <dbReference type="PROSITE" id="PS51281"/>
    </source>
</evidence>
<keyword evidence="4" id="KW-0963">Cytoplasm</keyword>
<dbReference type="PANTHER" id="PTHR10662">
    <property type="entry name" value="NUCLEAR RNA EXPORT FACTOR"/>
    <property type="match status" value="1"/>
</dbReference>
<dbReference type="Pfam" id="PF22602">
    <property type="entry name" value="NXF_NTF2"/>
    <property type="match status" value="1"/>
</dbReference>
<dbReference type="FunFam" id="3.80.10.10:FF:000296">
    <property type="entry name" value="mRNA export factor MEX67"/>
    <property type="match status" value="1"/>
</dbReference>
<dbReference type="Pfam" id="PF24048">
    <property type="entry name" value="LRR_NXF1-5"/>
    <property type="match status" value="1"/>
</dbReference>
<evidence type="ECO:0000256" key="4">
    <source>
        <dbReference type="ARBA" id="ARBA00022490"/>
    </source>
</evidence>
<dbReference type="CDD" id="cd14342">
    <property type="entry name" value="UBA_TAP-C"/>
    <property type="match status" value="1"/>
</dbReference>
<dbReference type="Gene3D" id="1.10.8.10">
    <property type="entry name" value="DNA helicase RuvA subunit, C-terminal domain"/>
    <property type="match status" value="1"/>
</dbReference>
<evidence type="ECO:0000256" key="3">
    <source>
        <dbReference type="ARBA" id="ARBA00022448"/>
    </source>
</evidence>
<comment type="subcellular location">
    <subcellularLocation>
        <location evidence="1">Nucleus</location>
    </subcellularLocation>
</comment>
<dbReference type="InterPro" id="IPR032710">
    <property type="entry name" value="NTF2-like_dom_sf"/>
</dbReference>
<evidence type="ECO:0000256" key="5">
    <source>
        <dbReference type="ARBA" id="ARBA00022614"/>
    </source>
</evidence>
<comment type="similarity">
    <text evidence="2">Belongs to the NXF family.</text>
</comment>
<feature type="domain" description="NTF2" evidence="12">
    <location>
        <begin position="262"/>
        <end position="440"/>
    </location>
</feature>
<evidence type="ECO:0000313" key="14">
    <source>
        <dbReference type="EMBL" id="ODQ57512.1"/>
    </source>
</evidence>
<organism evidence="14 15">
    <name type="scientific">Wickerhamomyces anomalus (strain ATCC 58044 / CBS 1984 / NCYC 433 / NRRL Y-366-8)</name>
    <name type="common">Yeast</name>
    <name type="synonym">Hansenula anomala</name>
    <dbReference type="NCBI Taxonomy" id="683960"/>
    <lineage>
        <taxon>Eukaryota</taxon>
        <taxon>Fungi</taxon>
        <taxon>Dikarya</taxon>
        <taxon>Ascomycota</taxon>
        <taxon>Saccharomycotina</taxon>
        <taxon>Saccharomycetes</taxon>
        <taxon>Phaffomycetales</taxon>
        <taxon>Wickerhamomycetaceae</taxon>
        <taxon>Wickerhamomyces</taxon>
    </lineage>
</organism>
<name>A0A1E3NXU4_WICAA</name>
<dbReference type="SUPFAM" id="SSF52058">
    <property type="entry name" value="L domain-like"/>
    <property type="match status" value="1"/>
</dbReference>
<dbReference type="GO" id="GO:0071528">
    <property type="term" value="P:tRNA re-export from nucleus"/>
    <property type="evidence" value="ECO:0007669"/>
    <property type="project" value="EnsemblFungi"/>
</dbReference>
<keyword evidence="8" id="KW-0539">Nucleus</keyword>
<dbReference type="InterPro" id="IPR057125">
    <property type="entry name" value="NXF1/2/3/5-like_LRR"/>
</dbReference>
<feature type="compositionally biased region" description="Low complexity" evidence="11">
    <location>
        <begin position="455"/>
        <end position="488"/>
    </location>
</feature>
<dbReference type="OrthoDB" id="25872at2759"/>
<dbReference type="InterPro" id="IPR009060">
    <property type="entry name" value="UBA-like_sf"/>
</dbReference>
<dbReference type="GeneID" id="30197793"/>
<dbReference type="SUPFAM" id="SSF54427">
    <property type="entry name" value="NTF2-like"/>
    <property type="match status" value="1"/>
</dbReference>
<dbReference type="GO" id="GO:0005730">
    <property type="term" value="C:nucleolus"/>
    <property type="evidence" value="ECO:0007669"/>
    <property type="project" value="EnsemblFungi"/>
</dbReference>
<dbReference type="GO" id="GO:0008033">
    <property type="term" value="P:tRNA processing"/>
    <property type="evidence" value="ECO:0007669"/>
    <property type="project" value="EnsemblFungi"/>
</dbReference>
<keyword evidence="15" id="KW-1185">Reference proteome</keyword>
<comment type="function">
    <text evidence="9">Involved in the export of mRNA from the nucleus to the cytoplasm.</text>
</comment>
<evidence type="ECO:0000256" key="2">
    <source>
        <dbReference type="ARBA" id="ARBA00009285"/>
    </source>
</evidence>
<dbReference type="GO" id="GO:0042272">
    <property type="term" value="C:nuclear RNA export factor complex"/>
    <property type="evidence" value="ECO:0007669"/>
    <property type="project" value="EnsemblFungi"/>
</dbReference>
<dbReference type="InterPro" id="IPR002075">
    <property type="entry name" value="NTF2_dom"/>
</dbReference>
<dbReference type="GO" id="GO:0030623">
    <property type="term" value="F:U5 snRNA binding"/>
    <property type="evidence" value="ECO:0007669"/>
    <property type="project" value="EnsemblFungi"/>
</dbReference>
<dbReference type="GO" id="GO:0016973">
    <property type="term" value="P:poly(A)+ mRNA export from nucleus"/>
    <property type="evidence" value="ECO:0007669"/>
    <property type="project" value="EnsemblFungi"/>
</dbReference>
<evidence type="ECO:0000313" key="15">
    <source>
        <dbReference type="Proteomes" id="UP000094112"/>
    </source>
</evidence>
<gene>
    <name evidence="14" type="ORF">WICANDRAFT_12836</name>
</gene>
<evidence type="ECO:0000256" key="10">
    <source>
        <dbReference type="ARBA" id="ARBA00069694"/>
    </source>
</evidence>
<dbReference type="InterPro" id="IPR005637">
    <property type="entry name" value="TAP_C_dom"/>
</dbReference>
<dbReference type="Pfam" id="PF18444">
    <property type="entry name" value="RRM_9"/>
    <property type="match status" value="1"/>
</dbReference>
<dbReference type="PROSITE" id="PS51450">
    <property type="entry name" value="LRR"/>
    <property type="match status" value="1"/>
</dbReference>
<dbReference type="PANTHER" id="PTHR10662:SF22">
    <property type="entry name" value="NUCLEAR RNA EXPORT FACTOR 1"/>
    <property type="match status" value="1"/>
</dbReference>
<evidence type="ECO:0000256" key="9">
    <source>
        <dbReference type="ARBA" id="ARBA00055253"/>
    </source>
</evidence>
<evidence type="ECO:0000259" key="12">
    <source>
        <dbReference type="PROSITE" id="PS50177"/>
    </source>
</evidence>
<feature type="domain" description="TAP-C" evidence="13">
    <location>
        <begin position="502"/>
        <end position="555"/>
    </location>
</feature>
<dbReference type="FunFam" id="1.10.8.10:FF:000018">
    <property type="entry name" value="Nuclear RNA export factor 1"/>
    <property type="match status" value="1"/>
</dbReference>
<dbReference type="STRING" id="683960.A0A1E3NXU4"/>
<dbReference type="GO" id="GO:0000049">
    <property type="term" value="F:tRNA binding"/>
    <property type="evidence" value="ECO:0007669"/>
    <property type="project" value="EnsemblFungi"/>
</dbReference>